<dbReference type="PANTHER" id="PTHR30336:SF6">
    <property type="entry name" value="INTEGRAL MEMBRANE PROTEIN"/>
    <property type="match status" value="1"/>
</dbReference>
<dbReference type="EMBL" id="JANFXK010000027">
    <property type="protein sequence ID" value="MCQ4638373.1"/>
    <property type="molecule type" value="Genomic_DNA"/>
</dbReference>
<evidence type="ECO:0000259" key="1">
    <source>
        <dbReference type="Pfam" id="PF02698"/>
    </source>
</evidence>
<evidence type="ECO:0000313" key="2">
    <source>
        <dbReference type="EMBL" id="MCQ4638373.1"/>
    </source>
</evidence>
<evidence type="ECO:0000313" key="3">
    <source>
        <dbReference type="Proteomes" id="UP001524502"/>
    </source>
</evidence>
<proteinExistence type="predicted"/>
<dbReference type="Gene3D" id="3.40.50.620">
    <property type="entry name" value="HUPs"/>
    <property type="match status" value="1"/>
</dbReference>
<dbReference type="InterPro" id="IPR014729">
    <property type="entry name" value="Rossmann-like_a/b/a_fold"/>
</dbReference>
<keyword evidence="3" id="KW-1185">Reference proteome</keyword>
<comment type="caution">
    <text evidence="2">The sequence shown here is derived from an EMBL/GenBank/DDBJ whole genome shotgun (WGS) entry which is preliminary data.</text>
</comment>
<dbReference type="Proteomes" id="UP001524502">
    <property type="component" value="Unassembled WGS sequence"/>
</dbReference>
<accession>A0ABT1RT39</accession>
<organism evidence="2 3">
    <name type="scientific">Anaerovorax odorimutans</name>
    <dbReference type="NCBI Taxonomy" id="109327"/>
    <lineage>
        <taxon>Bacteria</taxon>
        <taxon>Bacillati</taxon>
        <taxon>Bacillota</taxon>
        <taxon>Clostridia</taxon>
        <taxon>Peptostreptococcales</taxon>
        <taxon>Anaerovoracaceae</taxon>
        <taxon>Anaerovorax</taxon>
    </lineage>
</organism>
<feature type="domain" description="DUF218" evidence="1">
    <location>
        <begin position="67"/>
        <end position="189"/>
    </location>
</feature>
<reference evidence="2 3" key="1">
    <citation type="submission" date="2022-06" db="EMBL/GenBank/DDBJ databases">
        <title>Isolation of gut microbiota from human fecal samples.</title>
        <authorList>
            <person name="Pamer E.G."/>
            <person name="Barat B."/>
            <person name="Waligurski E."/>
            <person name="Medina S."/>
            <person name="Paddock L."/>
            <person name="Mostad J."/>
        </authorList>
    </citation>
    <scope>NUCLEOTIDE SEQUENCE [LARGE SCALE GENOMIC DNA]</scope>
    <source>
        <strain evidence="2 3">SL.3.17</strain>
    </source>
</reference>
<dbReference type="RefSeq" id="WP_256133571.1">
    <property type="nucleotide sequence ID" value="NZ_JANFXK010000027.1"/>
</dbReference>
<dbReference type="InterPro" id="IPR003848">
    <property type="entry name" value="DUF218"/>
</dbReference>
<sequence>MEKKKMKVWKKVLLTILVLVVLMAAGILGINGYVVKSTDDRILCTVSDNSNEIAKADMDALKGKDADCILVLGALVRRDGTPSYMLQDRLDVAIKLYKAGAAPKLLLSGDHGQVRYDEVNVMKEYALEAGVPKKDIFLDHAGFSTYDSVYRAKAIFEVERVIVVTQGYHQYRALYGCEKMGIDAWGAAADQTTYRGQKMRDLREIAARDKDFVKWLFKPEPTYLGDTIPISGSGIKSQD</sequence>
<dbReference type="CDD" id="cd06259">
    <property type="entry name" value="YdcF-like"/>
    <property type="match status" value="1"/>
</dbReference>
<dbReference type="PANTHER" id="PTHR30336">
    <property type="entry name" value="INNER MEMBRANE PROTEIN, PROBABLE PERMEASE"/>
    <property type="match status" value="1"/>
</dbReference>
<name>A0ABT1RT39_9FIRM</name>
<dbReference type="Pfam" id="PF02698">
    <property type="entry name" value="DUF218"/>
    <property type="match status" value="1"/>
</dbReference>
<dbReference type="InterPro" id="IPR051599">
    <property type="entry name" value="Cell_Envelope_Assoc"/>
</dbReference>
<gene>
    <name evidence="2" type="ORF">NE619_16710</name>
</gene>
<protein>
    <submittedName>
        <fullName evidence="2">YdcF family protein</fullName>
    </submittedName>
</protein>